<feature type="domain" description="Activator of Hsp90 ATPase homologue 1/2-like C-terminal" evidence="2">
    <location>
        <begin position="17"/>
        <end position="151"/>
    </location>
</feature>
<dbReference type="SUPFAM" id="SSF55961">
    <property type="entry name" value="Bet v1-like"/>
    <property type="match status" value="1"/>
</dbReference>
<dbReference type="InterPro" id="IPR023393">
    <property type="entry name" value="START-like_dom_sf"/>
</dbReference>
<proteinExistence type="inferred from homology"/>
<dbReference type="InterPro" id="IPR013538">
    <property type="entry name" value="ASHA1/2-like_C"/>
</dbReference>
<dbReference type="CDD" id="cd07814">
    <property type="entry name" value="SRPBCC_CalC_Aha1-like"/>
    <property type="match status" value="1"/>
</dbReference>
<dbReference type="Gene3D" id="3.30.530.20">
    <property type="match status" value="1"/>
</dbReference>
<gene>
    <name evidence="3" type="ORF">GMD78_15730</name>
</gene>
<evidence type="ECO:0000313" key="4">
    <source>
        <dbReference type="Proteomes" id="UP000469125"/>
    </source>
</evidence>
<dbReference type="RefSeq" id="WP_155670006.1">
    <property type="nucleotide sequence ID" value="NZ_WOCA01000014.1"/>
</dbReference>
<sequence>MHTIQGNTLTNTITIQASIQLVWHAWTISERVSEWFAPKAEIDLRVGGAFELYFIPENTSTMNTKGCKIIRVLHEKELQFTWKGPDQFTNIMNQENELTIVHVNFHKIDQETTNVTINHSGFKEGNDWQEAMKWHQTAWTDVLSSLKSALEKGAGNLCCHPIEIDTGYPNSTIKR</sequence>
<reference evidence="3 4" key="1">
    <citation type="submission" date="2019-11" db="EMBL/GenBank/DDBJ databases">
        <authorList>
            <person name="Li X."/>
        </authorList>
    </citation>
    <scope>NUCLEOTIDE SEQUENCE [LARGE SCALE GENOMIC DNA]</scope>
    <source>
        <strain evidence="3 4">L9</strain>
    </source>
</reference>
<dbReference type="EMBL" id="WOCA01000014">
    <property type="protein sequence ID" value="MUK89819.1"/>
    <property type="molecule type" value="Genomic_DNA"/>
</dbReference>
<evidence type="ECO:0000259" key="2">
    <source>
        <dbReference type="Pfam" id="PF08327"/>
    </source>
</evidence>
<keyword evidence="4" id="KW-1185">Reference proteome</keyword>
<evidence type="ECO:0000313" key="3">
    <source>
        <dbReference type="EMBL" id="MUK89819.1"/>
    </source>
</evidence>
<comment type="caution">
    <text evidence="3">The sequence shown here is derived from an EMBL/GenBank/DDBJ whole genome shotgun (WGS) entry which is preliminary data.</text>
</comment>
<name>A0A6N8FPM8_9BACI</name>
<dbReference type="AlphaFoldDB" id="A0A6N8FPM8"/>
<protein>
    <submittedName>
        <fullName evidence="3">SRPBCC domain-containing protein</fullName>
    </submittedName>
</protein>
<dbReference type="Proteomes" id="UP000469125">
    <property type="component" value="Unassembled WGS sequence"/>
</dbReference>
<comment type="similarity">
    <text evidence="1">Belongs to the AHA1 family.</text>
</comment>
<dbReference type="Pfam" id="PF08327">
    <property type="entry name" value="AHSA1"/>
    <property type="match status" value="1"/>
</dbReference>
<organism evidence="3 4">
    <name type="scientific">Ornithinibacillus caprae</name>
    <dbReference type="NCBI Taxonomy" id="2678566"/>
    <lineage>
        <taxon>Bacteria</taxon>
        <taxon>Bacillati</taxon>
        <taxon>Bacillota</taxon>
        <taxon>Bacilli</taxon>
        <taxon>Bacillales</taxon>
        <taxon>Bacillaceae</taxon>
        <taxon>Ornithinibacillus</taxon>
    </lineage>
</organism>
<evidence type="ECO:0000256" key="1">
    <source>
        <dbReference type="ARBA" id="ARBA00006817"/>
    </source>
</evidence>
<accession>A0A6N8FPM8</accession>